<protein>
    <submittedName>
        <fullName evidence="2">Unannotated protein</fullName>
    </submittedName>
</protein>
<dbReference type="InterPro" id="IPR004843">
    <property type="entry name" value="Calcineurin-like_PHP"/>
</dbReference>
<feature type="domain" description="Calcineurin-like phosphoesterase" evidence="1">
    <location>
        <begin position="8"/>
        <end position="231"/>
    </location>
</feature>
<organism evidence="2">
    <name type="scientific">freshwater metagenome</name>
    <dbReference type="NCBI Taxonomy" id="449393"/>
    <lineage>
        <taxon>unclassified sequences</taxon>
        <taxon>metagenomes</taxon>
        <taxon>ecological metagenomes</taxon>
    </lineage>
</organism>
<dbReference type="GO" id="GO:0042545">
    <property type="term" value="P:cell wall modification"/>
    <property type="evidence" value="ECO:0007669"/>
    <property type="project" value="TreeGrafter"/>
</dbReference>
<dbReference type="PANTHER" id="PTHR12905:SF0">
    <property type="entry name" value="CALCINEURIN-LIKE PHOSPHOESTERASE DOMAIN-CONTAINING PROTEIN"/>
    <property type="match status" value="1"/>
</dbReference>
<sequence>MRNVIAVRLNVISDVHARIEALADAGKNCDALICLGDLLLYTDYEDPGNGIMGKLFGAELNTEFIRLRTANRFDEARAVATKKWDELGNREELISAEVQKQYEQIFAAMPTPTYITYGNVDRPEFWPNFKKEGMTVLDGQVIELGSLKFGFVGGGLKTPYRTPYEITDEEFQKNVDALGPVDVLCSHIPPEIPDITFDVVARRFERGSLALLEYIKKHQPKYSLFGHVHQPIASRTRVGKTECINVGHFRATKTPFVLEF</sequence>
<gene>
    <name evidence="2" type="ORF">UFOPK1740_00696</name>
</gene>
<dbReference type="SUPFAM" id="SSF56300">
    <property type="entry name" value="Metallo-dependent phosphatases"/>
    <property type="match status" value="1"/>
</dbReference>
<dbReference type="InterPro" id="IPR051693">
    <property type="entry name" value="UPF0046_metallophosphoest"/>
</dbReference>
<accession>A0A6J6ENB4</accession>
<dbReference type="EMBL" id="CAEZTU010000025">
    <property type="protein sequence ID" value="CAB4578061.1"/>
    <property type="molecule type" value="Genomic_DNA"/>
</dbReference>
<dbReference type="Pfam" id="PF00149">
    <property type="entry name" value="Metallophos"/>
    <property type="match status" value="1"/>
</dbReference>
<evidence type="ECO:0000259" key="1">
    <source>
        <dbReference type="Pfam" id="PF00149"/>
    </source>
</evidence>
<evidence type="ECO:0000313" key="2">
    <source>
        <dbReference type="EMBL" id="CAB4578061.1"/>
    </source>
</evidence>
<dbReference type="GO" id="GO:0016787">
    <property type="term" value="F:hydrolase activity"/>
    <property type="evidence" value="ECO:0007669"/>
    <property type="project" value="InterPro"/>
</dbReference>
<dbReference type="PANTHER" id="PTHR12905">
    <property type="entry name" value="METALLOPHOSPHOESTERASE"/>
    <property type="match status" value="1"/>
</dbReference>
<dbReference type="Gene3D" id="3.60.21.10">
    <property type="match status" value="1"/>
</dbReference>
<reference evidence="2" key="1">
    <citation type="submission" date="2020-05" db="EMBL/GenBank/DDBJ databases">
        <authorList>
            <person name="Chiriac C."/>
            <person name="Salcher M."/>
            <person name="Ghai R."/>
            <person name="Kavagutti S V."/>
        </authorList>
    </citation>
    <scope>NUCLEOTIDE SEQUENCE</scope>
</reference>
<dbReference type="AlphaFoldDB" id="A0A6J6ENB4"/>
<name>A0A6J6ENB4_9ZZZZ</name>
<proteinExistence type="predicted"/>
<dbReference type="InterPro" id="IPR029052">
    <property type="entry name" value="Metallo-depent_PP-like"/>
</dbReference>